<proteinExistence type="predicted"/>
<sequence length="446" mass="50288">MVNSTSISENPGSQQPPFNWNALFQGDHTRGAYNACVGNNGSPDLYYYADGFADSVFLLIDALISGQRALLDTLIYPICFNLRHSVELTIKGQIQDLSRLAKLRKQPLAPDADVEKVLNQHDIMNLWAFFSGHAAAFDRRYNEKVSALEPLIRCIGETDPTGQTFRYSYSTEAKKHLTDVSVINVLVLRDQFRVIREQLEELTGLTHWLWKEYSTGVFTKNLSRNDLQAIAVQLPMRQSWAEPSSGLTGIKDSIKSEYNIGSKELSEAFRKIQDSRDLARIIGVPGAIPGLSMADLITLNDFWKVAWDRDALSDELRDDISGISTSPVVPVSPMQGLNHELQVTKDTRTSFNQFKQWATAEKLAGLQALLDAGDYCFSEEHDSCYESYKKEVEVAFSSSQRSRMAEIKEVWLRSVGRRAYPSRIIDKLKHAGFKEESDLLEQNLFA</sequence>
<accession>A0A5B8KEU3</accession>
<keyword evidence="1" id="KW-0614">Plasmid</keyword>
<organism evidence="1">
    <name type="scientific">Leclercia adecarboxylata</name>
    <dbReference type="NCBI Taxonomy" id="83655"/>
    <lineage>
        <taxon>Bacteria</taxon>
        <taxon>Pseudomonadati</taxon>
        <taxon>Pseudomonadota</taxon>
        <taxon>Gammaproteobacteria</taxon>
        <taxon>Enterobacterales</taxon>
        <taxon>Enterobacteriaceae</taxon>
        <taxon>Leclercia</taxon>
    </lineage>
</organism>
<evidence type="ECO:0000313" key="1">
    <source>
        <dbReference type="EMBL" id="QDY98071.1"/>
    </source>
</evidence>
<dbReference type="AlphaFoldDB" id="A0A5B8KEU3"/>
<dbReference type="RefSeq" id="WP_172693859.1">
    <property type="nucleotide sequence ID" value="NZ_MK036891.1"/>
</dbReference>
<reference evidence="1" key="1">
    <citation type="submission" date="2018-10" db="EMBL/GenBank/DDBJ databases">
        <authorList>
            <person name="Zhou D."/>
            <person name="Yin Z."/>
            <person name="Feng J."/>
        </authorList>
    </citation>
    <scope>NUCLEOTIDE SEQUENCE</scope>
    <source>
        <strain evidence="1">16005813</strain>
        <plasmid evidence="1">p16005813A</plasmid>
    </source>
</reference>
<dbReference type="EMBL" id="MK036891">
    <property type="protein sequence ID" value="QDY98071.1"/>
    <property type="molecule type" value="Genomic_DNA"/>
</dbReference>
<geneLocation type="plasmid" evidence="1">
    <name>p16005813A</name>
</geneLocation>
<protein>
    <submittedName>
        <fullName evidence="1">Uncharacterized protein</fullName>
    </submittedName>
</protein>
<name>A0A5B8KEU3_9ENTR</name>